<evidence type="ECO:0000259" key="4">
    <source>
        <dbReference type="SMART" id="SM00863"/>
    </source>
</evidence>
<organism evidence="5 6">
    <name type="scientific">Pandoraea horticolens</name>
    <dbReference type="NCBI Taxonomy" id="2508298"/>
    <lineage>
        <taxon>Bacteria</taxon>
        <taxon>Pseudomonadati</taxon>
        <taxon>Pseudomonadota</taxon>
        <taxon>Betaproteobacteria</taxon>
        <taxon>Burkholderiales</taxon>
        <taxon>Burkholderiaceae</taxon>
        <taxon>Pandoraea</taxon>
    </lineage>
</organism>
<dbReference type="Pfam" id="PF07973">
    <property type="entry name" value="tRNA_SAD"/>
    <property type="match status" value="1"/>
</dbReference>
<evidence type="ECO:0000256" key="3">
    <source>
        <dbReference type="ARBA" id="ARBA00022833"/>
    </source>
</evidence>
<name>A0A5E4YZM3_9BURK</name>
<dbReference type="Proteomes" id="UP000343317">
    <property type="component" value="Unassembled WGS sequence"/>
</dbReference>
<evidence type="ECO:0000256" key="2">
    <source>
        <dbReference type="ARBA" id="ARBA00022723"/>
    </source>
</evidence>
<dbReference type="Gene3D" id="3.30.980.10">
    <property type="entry name" value="Threonyl-trna Synthetase, Chain A, domain 2"/>
    <property type="match status" value="1"/>
</dbReference>
<proteinExistence type="predicted"/>
<keyword evidence="3" id="KW-0862">Zinc</keyword>
<dbReference type="PANTHER" id="PTHR43462:SF1">
    <property type="entry name" value="ALANYL-TRNA EDITING PROTEIN AARSD1"/>
    <property type="match status" value="1"/>
</dbReference>
<dbReference type="GO" id="GO:0043039">
    <property type="term" value="P:tRNA aminoacylation"/>
    <property type="evidence" value="ECO:0007669"/>
    <property type="project" value="InterPro"/>
</dbReference>
<dbReference type="EMBL" id="CABPSM010000023">
    <property type="protein sequence ID" value="VVE54411.1"/>
    <property type="molecule type" value="Genomic_DNA"/>
</dbReference>
<evidence type="ECO:0000313" key="6">
    <source>
        <dbReference type="Proteomes" id="UP000343317"/>
    </source>
</evidence>
<dbReference type="GO" id="GO:0046872">
    <property type="term" value="F:metal ion binding"/>
    <property type="evidence" value="ECO:0007669"/>
    <property type="project" value="UniProtKB-KW"/>
</dbReference>
<dbReference type="AlphaFoldDB" id="A0A5E4YZM3"/>
<dbReference type="GO" id="GO:0004812">
    <property type="term" value="F:aminoacyl-tRNA ligase activity"/>
    <property type="evidence" value="ECO:0007669"/>
    <property type="project" value="InterPro"/>
</dbReference>
<dbReference type="InterPro" id="IPR012947">
    <property type="entry name" value="tRNA_SAD"/>
</dbReference>
<sequence>MLNASYRTIKRRLQDESTSIESISNDAITAFQSQDRTSQVELALSILLGDFRKMGLAMTRKIFWDDPYRTTLDAVVTRVNGDLIQVDSTIFFAFSGGQESDAGSFGGYPVVKAEKRGLDIAYTLPHGHTLRVGDVATWQIDWARRYRLMRLHFAAEMVLQLVYRLRPGIERIGAHISQDKARIDFASDVSLLSLFAEIELTAVDLTKRDLPIVTDFSDVRAQRRFWKVDGFATMACGGTHPRSTGEIGAVKLKRKNRGKGKERIEITLAE</sequence>
<dbReference type="InterPro" id="IPR009000">
    <property type="entry name" value="Transl_B-barrel_sf"/>
</dbReference>
<dbReference type="SUPFAM" id="SSF55186">
    <property type="entry name" value="ThrRS/AlaRS common domain"/>
    <property type="match status" value="1"/>
</dbReference>
<dbReference type="GO" id="GO:0005524">
    <property type="term" value="F:ATP binding"/>
    <property type="evidence" value="ECO:0007669"/>
    <property type="project" value="InterPro"/>
</dbReference>
<dbReference type="PANTHER" id="PTHR43462">
    <property type="entry name" value="ALANYL-TRNA EDITING PROTEIN"/>
    <property type="match status" value="1"/>
</dbReference>
<accession>A0A5E4YZM3</accession>
<dbReference type="InterPro" id="IPR051335">
    <property type="entry name" value="Alanyl-tRNA_Editing_Enzymes"/>
</dbReference>
<comment type="cofactor">
    <cofactor evidence="1">
        <name>Zn(2+)</name>
        <dbReference type="ChEBI" id="CHEBI:29105"/>
    </cofactor>
</comment>
<evidence type="ECO:0000256" key="1">
    <source>
        <dbReference type="ARBA" id="ARBA00001947"/>
    </source>
</evidence>
<protein>
    <submittedName>
        <fullName evidence="5">Alanyl-tRNA editing protein</fullName>
    </submittedName>
</protein>
<evidence type="ECO:0000313" key="5">
    <source>
        <dbReference type="EMBL" id="VVE54411.1"/>
    </source>
</evidence>
<gene>
    <name evidence="5" type="ORF">PHO31112_04924</name>
</gene>
<keyword evidence="2" id="KW-0479">Metal-binding</keyword>
<feature type="domain" description="Threonyl/alanyl tRNA synthetase SAD" evidence="4">
    <location>
        <begin position="223"/>
        <end position="265"/>
    </location>
</feature>
<keyword evidence="6" id="KW-1185">Reference proteome</keyword>
<dbReference type="SUPFAM" id="SSF50447">
    <property type="entry name" value="Translation proteins"/>
    <property type="match status" value="1"/>
</dbReference>
<dbReference type="InterPro" id="IPR018163">
    <property type="entry name" value="Thr/Ala-tRNA-synth_IIc_edit"/>
</dbReference>
<dbReference type="GO" id="GO:0002161">
    <property type="term" value="F:aminoacyl-tRNA deacylase activity"/>
    <property type="evidence" value="ECO:0007669"/>
    <property type="project" value="UniProtKB-ARBA"/>
</dbReference>
<dbReference type="Gene3D" id="2.40.30.130">
    <property type="match status" value="1"/>
</dbReference>
<reference evidence="5 6" key="1">
    <citation type="submission" date="2019-08" db="EMBL/GenBank/DDBJ databases">
        <authorList>
            <person name="Peeters C."/>
        </authorList>
    </citation>
    <scope>NUCLEOTIDE SEQUENCE [LARGE SCALE GENOMIC DNA]</scope>
    <source>
        <strain evidence="5 6">LMG 31112</strain>
    </source>
</reference>
<dbReference type="SMART" id="SM00863">
    <property type="entry name" value="tRNA_SAD"/>
    <property type="match status" value="1"/>
</dbReference>